<evidence type="ECO:0000313" key="2">
    <source>
        <dbReference type="Proteomes" id="UP000003763"/>
    </source>
</evidence>
<proteinExistence type="predicted"/>
<accession>G5HQK5</accession>
<dbReference type="RefSeq" id="WP_007868266.1">
    <property type="nucleotide sequence ID" value="NZ_JH376428.1"/>
</dbReference>
<dbReference type="HOGENOM" id="CLU_2395931_0_0_9"/>
<dbReference type="PATRIC" id="fig|742733.3.peg.5013"/>
<dbReference type="AlphaFoldDB" id="G5HQK5"/>
<name>G5HQK5_9FIRM</name>
<dbReference type="Proteomes" id="UP000003763">
    <property type="component" value="Unassembled WGS sequence"/>
</dbReference>
<dbReference type="eggNOG" id="ENOG5030N1K">
    <property type="taxonomic scope" value="Bacteria"/>
</dbReference>
<protein>
    <submittedName>
        <fullName evidence="1">Uncharacterized protein</fullName>
    </submittedName>
</protein>
<gene>
    <name evidence="1" type="ORF">HMPREF9469_04867</name>
</gene>
<sequence>MLTIKYERRDFFNNRVYTEDKKQNYNKEDLKKAFLYLSRTYDTSIQINDTIIYWDNMSEYENRIVTVRYFDGLNYTEVKKSYDKAKKEGYAMAL</sequence>
<evidence type="ECO:0000313" key="1">
    <source>
        <dbReference type="EMBL" id="EHE96331.1"/>
    </source>
</evidence>
<comment type="caution">
    <text evidence="1">The sequence shown here is derived from an EMBL/GenBank/DDBJ whole genome shotgun (WGS) entry which is preliminary data.</text>
</comment>
<reference evidence="1 2" key="1">
    <citation type="submission" date="2011-08" db="EMBL/GenBank/DDBJ databases">
        <title>The Genome Sequence of Clostridium citroniae WAL-17108.</title>
        <authorList>
            <consortium name="The Broad Institute Genome Sequencing Platform"/>
            <person name="Earl A."/>
            <person name="Ward D."/>
            <person name="Feldgarden M."/>
            <person name="Gevers D."/>
            <person name="Finegold S.M."/>
            <person name="Summanen P.H."/>
            <person name="Molitoris D.R."/>
            <person name="Vaisanen M.L."/>
            <person name="Daigneault M."/>
            <person name="Allen-Vercoe E."/>
            <person name="Young S.K."/>
            <person name="Zeng Q."/>
            <person name="Gargeya S."/>
            <person name="Fitzgerald M."/>
            <person name="Haas B."/>
            <person name="Abouelleil A."/>
            <person name="Alvarado L."/>
            <person name="Arachchi H.M."/>
            <person name="Berlin A."/>
            <person name="Brown A."/>
            <person name="Chapman S.B."/>
            <person name="Chen Z."/>
            <person name="Dunbar C."/>
            <person name="Freedman E."/>
            <person name="Gearin G."/>
            <person name="Gellesch M."/>
            <person name="Goldberg J."/>
            <person name="Griggs A."/>
            <person name="Gujja S."/>
            <person name="Heiman D."/>
            <person name="Howarth C."/>
            <person name="Larson L."/>
            <person name="Lui A."/>
            <person name="MacDonald P.J.P."/>
            <person name="Montmayeur A."/>
            <person name="Murphy C."/>
            <person name="Neiman D."/>
            <person name="Pearson M."/>
            <person name="Priest M."/>
            <person name="Roberts A."/>
            <person name="Saif S."/>
            <person name="Shea T."/>
            <person name="Shenoy N."/>
            <person name="Sisk P."/>
            <person name="Stolte C."/>
            <person name="Sykes S."/>
            <person name="Wortman J."/>
            <person name="Nusbaum C."/>
            <person name="Birren B."/>
        </authorList>
    </citation>
    <scope>NUCLEOTIDE SEQUENCE [LARGE SCALE GENOMIC DNA]</scope>
    <source>
        <strain evidence="1 2">WAL-17108</strain>
    </source>
</reference>
<dbReference type="EMBL" id="ADLJ01000044">
    <property type="protein sequence ID" value="EHE96331.1"/>
    <property type="molecule type" value="Genomic_DNA"/>
</dbReference>
<organism evidence="1 2">
    <name type="scientific">[Clostridium] citroniae WAL-17108</name>
    <dbReference type="NCBI Taxonomy" id="742733"/>
    <lineage>
        <taxon>Bacteria</taxon>
        <taxon>Bacillati</taxon>
        <taxon>Bacillota</taxon>
        <taxon>Clostridia</taxon>
        <taxon>Lachnospirales</taxon>
        <taxon>Lachnospiraceae</taxon>
        <taxon>Enterocloster</taxon>
    </lineage>
</organism>